<dbReference type="Proteomes" id="UP000799118">
    <property type="component" value="Unassembled WGS sequence"/>
</dbReference>
<dbReference type="OrthoDB" id="3251205at2759"/>
<proteinExistence type="predicted"/>
<accession>A0A6A4GUI2</accession>
<dbReference type="AlphaFoldDB" id="A0A6A4GUI2"/>
<dbReference type="EMBL" id="ML769728">
    <property type="protein sequence ID" value="KAE9388767.1"/>
    <property type="molecule type" value="Genomic_DNA"/>
</dbReference>
<dbReference type="InterPro" id="IPR040521">
    <property type="entry name" value="KDZ"/>
</dbReference>
<dbReference type="PANTHER" id="PTHR33096">
    <property type="entry name" value="CXC2 DOMAIN-CONTAINING PROTEIN"/>
    <property type="match status" value="1"/>
</dbReference>
<evidence type="ECO:0000313" key="1">
    <source>
        <dbReference type="EMBL" id="KAE9388767.1"/>
    </source>
</evidence>
<reference evidence="1" key="1">
    <citation type="journal article" date="2019" name="Environ. Microbiol.">
        <title>Fungal ecological strategies reflected in gene transcription - a case study of two litter decomposers.</title>
        <authorList>
            <person name="Barbi F."/>
            <person name="Kohler A."/>
            <person name="Barry K."/>
            <person name="Baskaran P."/>
            <person name="Daum C."/>
            <person name="Fauchery L."/>
            <person name="Ihrmark K."/>
            <person name="Kuo A."/>
            <person name="LaButti K."/>
            <person name="Lipzen A."/>
            <person name="Morin E."/>
            <person name="Grigoriev I.V."/>
            <person name="Henrissat B."/>
            <person name="Lindahl B."/>
            <person name="Martin F."/>
        </authorList>
    </citation>
    <scope>NUCLEOTIDE SEQUENCE</scope>
    <source>
        <strain evidence="1">JB14</strain>
    </source>
</reference>
<name>A0A6A4GUI2_9AGAR</name>
<dbReference type="Pfam" id="PF18758">
    <property type="entry name" value="KDZ"/>
    <property type="match status" value="1"/>
</dbReference>
<organism evidence="1 2">
    <name type="scientific">Gymnopus androsaceus JB14</name>
    <dbReference type="NCBI Taxonomy" id="1447944"/>
    <lineage>
        <taxon>Eukaryota</taxon>
        <taxon>Fungi</taxon>
        <taxon>Dikarya</taxon>
        <taxon>Basidiomycota</taxon>
        <taxon>Agaricomycotina</taxon>
        <taxon>Agaricomycetes</taxon>
        <taxon>Agaricomycetidae</taxon>
        <taxon>Agaricales</taxon>
        <taxon>Marasmiineae</taxon>
        <taxon>Omphalotaceae</taxon>
        <taxon>Gymnopus</taxon>
    </lineage>
</organism>
<keyword evidence="2" id="KW-1185">Reference proteome</keyword>
<evidence type="ECO:0000313" key="2">
    <source>
        <dbReference type="Proteomes" id="UP000799118"/>
    </source>
</evidence>
<dbReference type="PANTHER" id="PTHR33096:SF1">
    <property type="entry name" value="CXC1-LIKE CYSTEINE CLUSTER ASSOCIATED WITH KDZ TRANSPOSASES DOMAIN-CONTAINING PROTEIN"/>
    <property type="match status" value="1"/>
</dbReference>
<gene>
    <name evidence="1" type="ORF">BT96DRAFT_947374</name>
</gene>
<evidence type="ECO:0008006" key="3">
    <source>
        <dbReference type="Google" id="ProtNLM"/>
    </source>
</evidence>
<protein>
    <recommendedName>
        <fullName evidence="3">CxC1-like cysteine cluster associated with KDZ transposases domain-containing protein</fullName>
    </recommendedName>
</protein>
<sequence length="794" mass="90814">MPTKSLTHSALLKFQKWGNAAEAAQHLECTPDIMVSEDFSAPRFDMPVNEHNLPEDNDHVLGGASDDSDWEEEGTWLNFANQMDEIVFAYMDWDYVERKKPERRQAPVETMELYVLIFLLGIQPFVKTLCDWEGTSFKPYLATQMSIAFNLYVAILKNVRGRVQKALGHDDPNWWMLNTCPCCQYRLQGEENLDVRMLCSFNGNDSLRQVERTADLPLDDLLDAQGPPASRECFDHCIGGGDYFLSPREVDKCEEKNWGSVHDLQEDNGAMLAEQHLWAEGHCKEWWHNAQDKHTAHSVGKFMESVNTEVEEHWAMGEGQPQGKLAVAYDVHCKLAKMLKHSPLKNLAIWCSYLPVIGTMHGYAHERMCQLLFLMLYIIGTGIEDGKACERYFNVTNALAGITRHQSIFHCRQCIAEFIYYHDNLETYTKSSLFIVNNYKQALQIPQGRAAVSEGMREAGIVSADMFYQWLEEEGEYLRSLSKIPAKETLEIEYFIKLEALYACIERLKEARDAWMSCGDTGGHDQGPAMEKKCRNEMENKHKLIADCQALEEASYWKARDKLEGLLVARMFEMTRLNVAGTGYKMRKHIAMALKLHSKSIQTAISAYNEAAAALSPPRPRLSWEDVVEISYLSEFDILHDTRQDIQEQKWALQKNRMLMQEFFRLIRAENELPRLHLEIQRLLTYMQDEERRCKSVAKNLEQEGPALALQIILHWQEHGLLSIKHLEGFSFANNRFFWPGVAVPKQGPVEHAESAVAPLLDDIAGSDIEEEDIDDELNGELDVALSVAADLVT</sequence>